<evidence type="ECO:0000313" key="2">
    <source>
        <dbReference type="EMBL" id="KJE95729.1"/>
    </source>
</evidence>
<dbReference type="InterPro" id="IPR029058">
    <property type="entry name" value="AB_hydrolase_fold"/>
</dbReference>
<dbReference type="OrthoDB" id="2020799at2759"/>
<dbReference type="PhylomeDB" id="A0A0D2X4A7"/>
<dbReference type="Gene3D" id="3.40.50.1820">
    <property type="entry name" value="alpha/beta hydrolase"/>
    <property type="match status" value="1"/>
</dbReference>
<dbReference type="eggNOG" id="ENOG502QU2G">
    <property type="taxonomic scope" value="Eukaryota"/>
</dbReference>
<accession>A0A0D2X4A7</accession>
<evidence type="ECO:0000256" key="1">
    <source>
        <dbReference type="SAM" id="SignalP"/>
    </source>
</evidence>
<dbReference type="Proteomes" id="UP000008743">
    <property type="component" value="Unassembled WGS sequence"/>
</dbReference>
<dbReference type="STRING" id="595528.A0A0D2X4A7"/>
<gene>
    <name evidence="2" type="ORF">CAOG_006151</name>
</gene>
<name>A0A0D2X4A7_CAPO3</name>
<feature type="chain" id="PRO_5002254873" evidence="1">
    <location>
        <begin position="24"/>
        <end position="496"/>
    </location>
</feature>
<organism evidence="2 3">
    <name type="scientific">Capsaspora owczarzaki (strain ATCC 30864)</name>
    <dbReference type="NCBI Taxonomy" id="595528"/>
    <lineage>
        <taxon>Eukaryota</taxon>
        <taxon>Filasterea</taxon>
        <taxon>Capsaspora</taxon>
    </lineage>
</organism>
<evidence type="ECO:0000313" key="3">
    <source>
        <dbReference type="Proteomes" id="UP000008743"/>
    </source>
</evidence>
<dbReference type="InParanoid" id="A0A0D2X4A7"/>
<dbReference type="OMA" id="GWASWHA"/>
<keyword evidence="1" id="KW-0732">Signal</keyword>
<dbReference type="InterPro" id="IPR009199">
    <property type="entry name" value="PhoPQ-act_pathogen-rel_PqaA"/>
</dbReference>
<dbReference type="PIRSF" id="PIRSF014728">
    <property type="entry name" value="PqaA"/>
    <property type="match status" value="1"/>
</dbReference>
<dbReference type="SUPFAM" id="SSF53474">
    <property type="entry name" value="alpha/beta-Hydrolases"/>
    <property type="match status" value="1"/>
</dbReference>
<dbReference type="EMBL" id="KE346369">
    <property type="protein sequence ID" value="KJE95729.1"/>
    <property type="molecule type" value="Genomic_DNA"/>
</dbReference>
<sequence>MVSRVTALAVTVALAAIVAVAAATPLDDYVNKPDSTYAYKLVNQVKGPDYVTYNIFMTSQTWLTANDTNKPVWTHWLQVCVPDYPVHTTLGLLYIDGGGSANENGNAPDPDALVSIICGTSRVVAAHLTSIPNEPIVFTSDPTQASRSEDAIIAFTWEHFIFNKNDSFWLAHLPMTKASVRALDTMTSFVGSLGGKAIAPTQFIVAGASKRGWTTWLTGAVDKRVVGIVPIVSPFGNLVPQMNTMFQAYGNFSFALDDYMNAGCIHYLNTQSFVDLLAALDPLNYADRLVMPKLIVCDTGDEFFLPDSIDYMWSGLKGEKLFRVVPNAEHSLTGHQLEVADQVLSFVETMIYNHPRPQADWEISADGTTITYRHLSPQVLPTKVVMYHNHHPGPARDFRIIKCANFKDPKCIDVRLWLSQELVDQGNGVYIAQQVAPQVGYTGFFIEAEYNISLIALVDPFKVTSGVSILPQTLPYPPCGSNCAWPDPTADVERFE</sequence>
<dbReference type="AlphaFoldDB" id="A0A0D2X4A7"/>
<feature type="signal peptide" evidence="1">
    <location>
        <begin position="1"/>
        <end position="23"/>
    </location>
</feature>
<protein>
    <submittedName>
        <fullName evidence="2">AprA</fullName>
    </submittedName>
</protein>
<keyword evidence="3" id="KW-1185">Reference proteome</keyword>
<dbReference type="Pfam" id="PF10142">
    <property type="entry name" value="PhoPQ_related"/>
    <property type="match status" value="1"/>
</dbReference>
<dbReference type="RefSeq" id="XP_004345741.1">
    <property type="nucleotide sequence ID" value="XM_004345691.2"/>
</dbReference>
<reference evidence="3" key="1">
    <citation type="submission" date="2011-02" db="EMBL/GenBank/DDBJ databases">
        <title>The Genome Sequence of Capsaspora owczarzaki ATCC 30864.</title>
        <authorList>
            <person name="Russ C."/>
            <person name="Cuomo C."/>
            <person name="Burger G."/>
            <person name="Gray M.W."/>
            <person name="Holland P.W.H."/>
            <person name="King N."/>
            <person name="Lang F.B.F."/>
            <person name="Roger A.J."/>
            <person name="Ruiz-Trillo I."/>
            <person name="Young S.K."/>
            <person name="Zeng Q."/>
            <person name="Gargeya S."/>
            <person name="Alvarado L."/>
            <person name="Berlin A."/>
            <person name="Chapman S.B."/>
            <person name="Chen Z."/>
            <person name="Freedman E."/>
            <person name="Gellesch M."/>
            <person name="Goldberg J."/>
            <person name="Griggs A."/>
            <person name="Gujja S."/>
            <person name="Heilman E."/>
            <person name="Heiman D."/>
            <person name="Howarth C."/>
            <person name="Mehta T."/>
            <person name="Neiman D."/>
            <person name="Pearson M."/>
            <person name="Roberts A."/>
            <person name="Saif S."/>
            <person name="Shea T."/>
            <person name="Shenoy N."/>
            <person name="Sisk P."/>
            <person name="Stolte C."/>
            <person name="Sykes S."/>
            <person name="White J."/>
            <person name="Yandava C."/>
            <person name="Haas B."/>
            <person name="Nusbaum C."/>
            <person name="Birren B."/>
        </authorList>
    </citation>
    <scope>NUCLEOTIDE SEQUENCE</scope>
    <source>
        <strain evidence="3">ATCC 30864</strain>
    </source>
</reference>
<dbReference type="PANTHER" id="PTHR31497">
    <property type="entry name" value="AUTOCRINE PROLIFERATION REPRESSOR PROTEIN A"/>
    <property type="match status" value="1"/>
</dbReference>
<dbReference type="PANTHER" id="PTHR31497:SF0">
    <property type="entry name" value="AUTOCRINE PROLIFERATION REPRESSOR PROTEIN A"/>
    <property type="match status" value="1"/>
</dbReference>
<proteinExistence type="predicted"/>